<keyword evidence="6" id="KW-1185">Reference proteome</keyword>
<dbReference type="Gene3D" id="3.90.470.20">
    <property type="entry name" value="4'-phosphopantetheinyl transferase domain"/>
    <property type="match status" value="1"/>
</dbReference>
<organism evidence="5 6">
    <name type="scientific">Streptomyces cirratus</name>
    <dbReference type="NCBI Taxonomy" id="68187"/>
    <lineage>
        <taxon>Bacteria</taxon>
        <taxon>Bacillati</taxon>
        <taxon>Actinomycetota</taxon>
        <taxon>Actinomycetes</taxon>
        <taxon>Kitasatosporales</taxon>
        <taxon>Streptomycetaceae</taxon>
        <taxon>Streptomyces</taxon>
    </lineage>
</organism>
<feature type="region of interest" description="Disordered" evidence="3">
    <location>
        <begin position="243"/>
        <end position="278"/>
    </location>
</feature>
<sequence length="344" mass="36847">MTTPYPAVRHGELHLWWLTVPPAGTDTERAARLLDPQQLERVARLNRPLHRHRKIMAHAGLRVLLAGHLDTRPSEVQLRRAACPACGGPHGRPYAAGGHGLEFSMAHAGDGVLYAFARGPVGVDVESDSVPARTARTVAGWLPAVQRRMLDALPEPDRLHAFLGCWVRTEAYLKGIGTGLAHGVGAAEDASADPAWHFVDVEVPEGFTAVAAVSDRLLPTVAGSSPARLRTLTSRLASASVIAAAEPARTREGRGMRDTDPGRRAAPRESMGEDQDPLLDELRTAVGRPPRALVAEIASWPAPRQFAASGADEPADGERTYAVQADDDPAGAGIRLTPRSRTRR</sequence>
<evidence type="ECO:0000256" key="3">
    <source>
        <dbReference type="SAM" id="MobiDB-lite"/>
    </source>
</evidence>
<dbReference type="PANTHER" id="PTHR12215:SF10">
    <property type="entry name" value="L-AMINOADIPATE-SEMIALDEHYDE DEHYDROGENASE-PHOSPHOPANTETHEINYL TRANSFERASE"/>
    <property type="match status" value="1"/>
</dbReference>
<comment type="similarity">
    <text evidence="1">Belongs to the P-Pant transferase superfamily. Gsp/Sfp/HetI/AcpT family.</text>
</comment>
<name>A0ABQ3F5K4_9ACTN</name>
<dbReference type="EMBL" id="BMVP01000029">
    <property type="protein sequence ID" value="GHB85711.1"/>
    <property type="molecule type" value="Genomic_DNA"/>
</dbReference>
<comment type="caution">
    <text evidence="5">The sequence shown here is derived from an EMBL/GenBank/DDBJ whole genome shotgun (WGS) entry which is preliminary data.</text>
</comment>
<reference evidence="6" key="1">
    <citation type="journal article" date="2019" name="Int. J. Syst. Evol. Microbiol.">
        <title>The Global Catalogue of Microorganisms (GCM) 10K type strain sequencing project: providing services to taxonomists for standard genome sequencing and annotation.</title>
        <authorList>
            <consortium name="The Broad Institute Genomics Platform"/>
            <consortium name="The Broad Institute Genome Sequencing Center for Infectious Disease"/>
            <person name="Wu L."/>
            <person name="Ma J."/>
        </authorList>
    </citation>
    <scope>NUCLEOTIDE SEQUENCE [LARGE SCALE GENOMIC DNA]</scope>
    <source>
        <strain evidence="6">JCM 4738</strain>
    </source>
</reference>
<dbReference type="RefSeq" id="WP_190187880.1">
    <property type="nucleotide sequence ID" value="NZ_BMVP01000029.1"/>
</dbReference>
<feature type="compositionally biased region" description="Basic and acidic residues" evidence="3">
    <location>
        <begin position="248"/>
        <end position="271"/>
    </location>
</feature>
<dbReference type="SUPFAM" id="SSF56214">
    <property type="entry name" value="4'-phosphopantetheinyl transferase"/>
    <property type="match status" value="2"/>
</dbReference>
<evidence type="ECO:0000313" key="6">
    <source>
        <dbReference type="Proteomes" id="UP000642673"/>
    </source>
</evidence>
<proteinExistence type="inferred from homology"/>
<dbReference type="PANTHER" id="PTHR12215">
    <property type="entry name" value="PHOSPHOPANTETHEINE TRANSFERASE"/>
    <property type="match status" value="1"/>
</dbReference>
<accession>A0ABQ3F5K4</accession>
<gene>
    <name evidence="5" type="ORF">GCM10010347_65800</name>
</gene>
<dbReference type="InterPro" id="IPR050559">
    <property type="entry name" value="P-Pant_transferase_sf"/>
</dbReference>
<dbReference type="InterPro" id="IPR037143">
    <property type="entry name" value="4-PPantetheinyl_Trfase_dom_sf"/>
</dbReference>
<feature type="region of interest" description="Disordered" evidence="3">
    <location>
        <begin position="303"/>
        <end position="344"/>
    </location>
</feature>
<feature type="domain" description="4'-phosphopantetheinyl transferase" evidence="4">
    <location>
        <begin position="120"/>
        <end position="185"/>
    </location>
</feature>
<dbReference type="Proteomes" id="UP000642673">
    <property type="component" value="Unassembled WGS sequence"/>
</dbReference>
<evidence type="ECO:0000259" key="4">
    <source>
        <dbReference type="Pfam" id="PF01648"/>
    </source>
</evidence>
<evidence type="ECO:0000313" key="5">
    <source>
        <dbReference type="EMBL" id="GHB85711.1"/>
    </source>
</evidence>
<dbReference type="InterPro" id="IPR008278">
    <property type="entry name" value="4-PPantetheinyl_Trfase_dom"/>
</dbReference>
<evidence type="ECO:0000256" key="1">
    <source>
        <dbReference type="ARBA" id="ARBA00010990"/>
    </source>
</evidence>
<dbReference type="Pfam" id="PF01648">
    <property type="entry name" value="ACPS"/>
    <property type="match status" value="1"/>
</dbReference>
<keyword evidence="2" id="KW-0808">Transferase</keyword>
<evidence type="ECO:0000256" key="2">
    <source>
        <dbReference type="ARBA" id="ARBA00022679"/>
    </source>
</evidence>
<protein>
    <recommendedName>
        <fullName evidence="4">4'-phosphopantetheinyl transferase domain-containing protein</fullName>
    </recommendedName>
</protein>